<dbReference type="InterPro" id="IPR036388">
    <property type="entry name" value="WH-like_DNA-bd_sf"/>
</dbReference>
<dbReference type="GO" id="GO:0003700">
    <property type="term" value="F:DNA-binding transcription factor activity"/>
    <property type="evidence" value="ECO:0007669"/>
    <property type="project" value="InterPro"/>
</dbReference>
<dbReference type="AlphaFoldDB" id="A0A1M6Y6E0"/>
<dbReference type="InterPro" id="IPR036390">
    <property type="entry name" value="WH_DNA-bd_sf"/>
</dbReference>
<proteinExistence type="predicted"/>
<dbReference type="SMART" id="SM00418">
    <property type="entry name" value="HTH_ARSR"/>
    <property type="match status" value="1"/>
</dbReference>
<dbReference type="CDD" id="cd00090">
    <property type="entry name" value="HTH_ARSR"/>
    <property type="match status" value="1"/>
</dbReference>
<keyword evidence="3" id="KW-1185">Reference proteome</keyword>
<dbReference type="EMBL" id="FRBL01000002">
    <property type="protein sequence ID" value="SHL13801.1"/>
    <property type="molecule type" value="Genomic_DNA"/>
</dbReference>
<dbReference type="PANTHER" id="PTHR38600:SF1">
    <property type="entry name" value="TRANSCRIPTIONAL REGULATORY PROTEIN"/>
    <property type="match status" value="1"/>
</dbReference>
<dbReference type="SUPFAM" id="SSF46785">
    <property type="entry name" value="Winged helix' DNA-binding domain"/>
    <property type="match status" value="1"/>
</dbReference>
<accession>A0A1M6Y6E0</accession>
<evidence type="ECO:0000259" key="1">
    <source>
        <dbReference type="PROSITE" id="PS50987"/>
    </source>
</evidence>
<organism evidence="2 3">
    <name type="scientific">Chitinophaga jiangningensis</name>
    <dbReference type="NCBI Taxonomy" id="1419482"/>
    <lineage>
        <taxon>Bacteria</taxon>
        <taxon>Pseudomonadati</taxon>
        <taxon>Bacteroidota</taxon>
        <taxon>Chitinophagia</taxon>
        <taxon>Chitinophagales</taxon>
        <taxon>Chitinophagaceae</taxon>
        <taxon>Chitinophaga</taxon>
    </lineage>
</organism>
<protein>
    <submittedName>
        <fullName evidence="2">Transcriptional regulator, ArsR family</fullName>
    </submittedName>
</protein>
<evidence type="ECO:0000313" key="3">
    <source>
        <dbReference type="Proteomes" id="UP000184420"/>
    </source>
</evidence>
<dbReference type="InterPro" id="IPR011991">
    <property type="entry name" value="ArsR-like_HTH"/>
</dbReference>
<dbReference type="STRING" id="1419482.SAMN05444266_102172"/>
<evidence type="ECO:0000313" key="2">
    <source>
        <dbReference type="EMBL" id="SHL13801.1"/>
    </source>
</evidence>
<sequence length="105" mass="12384">MTPDIFQTIADPSRREILHLLSRETLTINELAENFEMSRPAVSKHIKILSQSGFITIRDIGRERYCLLNQDGFNQLQEWIAYFDKFWQNKLRKLETVLNNKSNNA</sequence>
<dbReference type="Pfam" id="PF01022">
    <property type="entry name" value="HTH_5"/>
    <property type="match status" value="1"/>
</dbReference>
<dbReference type="RefSeq" id="WP_073078803.1">
    <property type="nucleotide sequence ID" value="NZ_FRBL01000002.1"/>
</dbReference>
<dbReference type="PRINTS" id="PR00778">
    <property type="entry name" value="HTHARSR"/>
</dbReference>
<dbReference type="OrthoDB" id="9799175at2"/>
<dbReference type="InterPro" id="IPR001845">
    <property type="entry name" value="HTH_ArsR_DNA-bd_dom"/>
</dbReference>
<gene>
    <name evidence="2" type="ORF">SAMN05444266_102172</name>
</gene>
<dbReference type="NCBIfam" id="NF033788">
    <property type="entry name" value="HTH_metalloreg"/>
    <property type="match status" value="1"/>
</dbReference>
<dbReference type="Gene3D" id="1.10.10.10">
    <property type="entry name" value="Winged helix-like DNA-binding domain superfamily/Winged helix DNA-binding domain"/>
    <property type="match status" value="1"/>
</dbReference>
<dbReference type="Proteomes" id="UP000184420">
    <property type="component" value="Unassembled WGS sequence"/>
</dbReference>
<reference evidence="2 3" key="1">
    <citation type="submission" date="2016-11" db="EMBL/GenBank/DDBJ databases">
        <authorList>
            <person name="Jaros S."/>
            <person name="Januszkiewicz K."/>
            <person name="Wedrychowicz H."/>
        </authorList>
    </citation>
    <scope>NUCLEOTIDE SEQUENCE [LARGE SCALE GENOMIC DNA]</scope>
    <source>
        <strain evidence="2 3">DSM 27406</strain>
    </source>
</reference>
<dbReference type="PROSITE" id="PS50987">
    <property type="entry name" value="HTH_ARSR_2"/>
    <property type="match status" value="1"/>
</dbReference>
<dbReference type="PANTHER" id="PTHR38600">
    <property type="entry name" value="TRANSCRIPTIONAL REGULATORY PROTEIN"/>
    <property type="match status" value="1"/>
</dbReference>
<feature type="domain" description="HTH arsR-type" evidence="1">
    <location>
        <begin position="1"/>
        <end position="88"/>
    </location>
</feature>
<name>A0A1M6Y6E0_9BACT</name>